<dbReference type="EMBL" id="PDOE01000003">
    <property type="protein sequence ID" value="RKL67577.1"/>
    <property type="molecule type" value="Genomic_DNA"/>
</dbReference>
<dbReference type="RefSeq" id="WP_110935259.1">
    <property type="nucleotide sequence ID" value="NZ_KZ614146.1"/>
</dbReference>
<gene>
    <name evidence="1" type="ORF">CR203_09510</name>
</gene>
<dbReference type="AlphaFoldDB" id="A0A3A9K4M6"/>
<proteinExistence type="predicted"/>
<organism evidence="1 2">
    <name type="scientific">Salipaludibacillus neizhouensis</name>
    <dbReference type="NCBI Taxonomy" id="885475"/>
    <lineage>
        <taxon>Bacteria</taxon>
        <taxon>Bacillati</taxon>
        <taxon>Bacillota</taxon>
        <taxon>Bacilli</taxon>
        <taxon>Bacillales</taxon>
        <taxon>Bacillaceae</taxon>
    </lineage>
</organism>
<comment type="caution">
    <text evidence="1">The sequence shown here is derived from an EMBL/GenBank/DDBJ whole genome shotgun (WGS) entry which is preliminary data.</text>
</comment>
<evidence type="ECO:0000313" key="2">
    <source>
        <dbReference type="Proteomes" id="UP000281498"/>
    </source>
</evidence>
<sequence>MEYVMPVWDEKTGRNKVIQIENRSIRYYNKAFSKKNIMTLDTTTFDVRAGKVTMDADISNAYIRGEGVSYSKRLLLGGYSSFIHIVDISYESQTDVILDKSRRALMNCPLDYIHGVRLPITKLTPSWIRLLKNHSIFLICIKPKTVESLLSIPWGRILEAAFPKRMMFVLDPDIETENEKGLKEIEQAWSRLITRFSINSFMEISSFTNDLPLLFLKRMGLYPHKGSFDSGSDADYFMYEKNDPMKNKYIAPAIIVQKGEILKAGTSWYLDNKKGKELKYIIPEQLLSIENIHRYQIERSKFS</sequence>
<dbReference type="OrthoDB" id="2959323at2"/>
<name>A0A3A9K4M6_9BACI</name>
<dbReference type="Proteomes" id="UP000281498">
    <property type="component" value="Unassembled WGS sequence"/>
</dbReference>
<reference evidence="1 2" key="1">
    <citation type="submission" date="2017-10" db="EMBL/GenBank/DDBJ databases">
        <title>Bacillus sp. nov., a halophilic bacterium isolated from a Keqin Lake.</title>
        <authorList>
            <person name="Wang H."/>
        </authorList>
    </citation>
    <scope>NUCLEOTIDE SEQUENCE [LARGE SCALE GENOMIC DNA]</scope>
    <source>
        <strain evidence="1 2">KCTC 13187</strain>
    </source>
</reference>
<evidence type="ECO:0008006" key="3">
    <source>
        <dbReference type="Google" id="ProtNLM"/>
    </source>
</evidence>
<protein>
    <recommendedName>
        <fullName evidence="3">Amidohydrolase-related domain-containing protein</fullName>
    </recommendedName>
</protein>
<accession>A0A3A9K4M6</accession>
<evidence type="ECO:0000313" key="1">
    <source>
        <dbReference type="EMBL" id="RKL67577.1"/>
    </source>
</evidence>
<keyword evidence="2" id="KW-1185">Reference proteome</keyword>